<dbReference type="CDD" id="cd22903">
    <property type="entry name" value="NI9M"/>
    <property type="match status" value="1"/>
</dbReference>
<evidence type="ECO:0008006" key="5">
    <source>
        <dbReference type="Google" id="ProtNLM"/>
    </source>
</evidence>
<dbReference type="PANTHER" id="PTHR38488:SF1">
    <property type="entry name" value="OXIDOREDUCTASE 9.5 KDA SUBUNIT, PUTATIVE (AFU_ORTHOLOGUE AFUA_5G08980)-RELATED"/>
    <property type="match status" value="1"/>
</dbReference>
<evidence type="ECO:0000256" key="2">
    <source>
        <dbReference type="SAM" id="Phobius"/>
    </source>
</evidence>
<protein>
    <recommendedName>
        <fullName evidence="5">NADH-ubiquinone oxidoreductase 9.5 kDa subunit</fullName>
    </recommendedName>
</protein>
<dbReference type="EMBL" id="MU128992">
    <property type="protein sequence ID" value="KAF9512056.1"/>
    <property type="molecule type" value="Genomic_DNA"/>
</dbReference>
<comment type="caution">
    <text evidence="3">The sequence shown here is derived from an EMBL/GenBank/DDBJ whole genome shotgun (WGS) entry which is preliminary data.</text>
</comment>
<evidence type="ECO:0000256" key="1">
    <source>
        <dbReference type="SAM" id="MobiDB-lite"/>
    </source>
</evidence>
<dbReference type="OrthoDB" id="2093409at2759"/>
<proteinExistence type="predicted"/>
<keyword evidence="2" id="KW-1133">Transmembrane helix</keyword>
<keyword evidence="4" id="KW-1185">Reference proteome</keyword>
<feature type="transmembrane region" description="Helical" evidence="2">
    <location>
        <begin position="23"/>
        <end position="41"/>
    </location>
</feature>
<sequence>MASFAPFSRSFRFLRRSAHESPVVFYSVVLGLIGPVMVLTIPPIRKSLGYLPPERFPTSYPLPNRPRRPVSGYEDD</sequence>
<keyword evidence="2" id="KW-0812">Transmembrane</keyword>
<evidence type="ECO:0000313" key="4">
    <source>
        <dbReference type="Proteomes" id="UP000886523"/>
    </source>
</evidence>
<feature type="region of interest" description="Disordered" evidence="1">
    <location>
        <begin position="56"/>
        <end position="76"/>
    </location>
</feature>
<name>A0A9P6AWF1_9AGAM</name>
<accession>A0A9P6AWF1</accession>
<gene>
    <name evidence="3" type="ORF">BS47DRAFT_1298233</name>
</gene>
<dbReference type="Proteomes" id="UP000886523">
    <property type="component" value="Unassembled WGS sequence"/>
</dbReference>
<organism evidence="3 4">
    <name type="scientific">Hydnum rufescens UP504</name>
    <dbReference type="NCBI Taxonomy" id="1448309"/>
    <lineage>
        <taxon>Eukaryota</taxon>
        <taxon>Fungi</taxon>
        <taxon>Dikarya</taxon>
        <taxon>Basidiomycota</taxon>
        <taxon>Agaricomycotina</taxon>
        <taxon>Agaricomycetes</taxon>
        <taxon>Cantharellales</taxon>
        <taxon>Hydnaceae</taxon>
        <taxon>Hydnum</taxon>
    </lineage>
</organism>
<reference evidence="3" key="1">
    <citation type="journal article" date="2020" name="Nat. Commun.">
        <title>Large-scale genome sequencing of mycorrhizal fungi provides insights into the early evolution of symbiotic traits.</title>
        <authorList>
            <person name="Miyauchi S."/>
            <person name="Kiss E."/>
            <person name="Kuo A."/>
            <person name="Drula E."/>
            <person name="Kohler A."/>
            <person name="Sanchez-Garcia M."/>
            <person name="Morin E."/>
            <person name="Andreopoulos B."/>
            <person name="Barry K.W."/>
            <person name="Bonito G."/>
            <person name="Buee M."/>
            <person name="Carver A."/>
            <person name="Chen C."/>
            <person name="Cichocki N."/>
            <person name="Clum A."/>
            <person name="Culley D."/>
            <person name="Crous P.W."/>
            <person name="Fauchery L."/>
            <person name="Girlanda M."/>
            <person name="Hayes R.D."/>
            <person name="Keri Z."/>
            <person name="LaButti K."/>
            <person name="Lipzen A."/>
            <person name="Lombard V."/>
            <person name="Magnuson J."/>
            <person name="Maillard F."/>
            <person name="Murat C."/>
            <person name="Nolan M."/>
            <person name="Ohm R.A."/>
            <person name="Pangilinan J."/>
            <person name="Pereira M.F."/>
            <person name="Perotto S."/>
            <person name="Peter M."/>
            <person name="Pfister S."/>
            <person name="Riley R."/>
            <person name="Sitrit Y."/>
            <person name="Stielow J.B."/>
            <person name="Szollosi G."/>
            <person name="Zifcakova L."/>
            <person name="Stursova M."/>
            <person name="Spatafora J.W."/>
            <person name="Tedersoo L."/>
            <person name="Vaario L.M."/>
            <person name="Yamada A."/>
            <person name="Yan M."/>
            <person name="Wang P."/>
            <person name="Xu J."/>
            <person name="Bruns T."/>
            <person name="Baldrian P."/>
            <person name="Vilgalys R."/>
            <person name="Dunand C."/>
            <person name="Henrissat B."/>
            <person name="Grigoriev I.V."/>
            <person name="Hibbett D."/>
            <person name="Nagy L.G."/>
            <person name="Martin F.M."/>
        </authorList>
    </citation>
    <scope>NUCLEOTIDE SEQUENCE</scope>
    <source>
        <strain evidence="3">UP504</strain>
    </source>
</reference>
<dbReference type="AlphaFoldDB" id="A0A9P6AWF1"/>
<evidence type="ECO:0000313" key="3">
    <source>
        <dbReference type="EMBL" id="KAF9512056.1"/>
    </source>
</evidence>
<dbReference type="InterPro" id="IPR039961">
    <property type="entry name" value="Nuo9.5"/>
</dbReference>
<keyword evidence="2" id="KW-0472">Membrane</keyword>
<dbReference type="PANTHER" id="PTHR38488">
    <property type="entry name" value="OXIDOREDUCTASE 9.5 KDA SUBUNIT, PUTATIVE (AFU_ORTHOLOGUE AFUA_5G08980)-RELATED"/>
    <property type="match status" value="1"/>
</dbReference>